<evidence type="ECO:0000256" key="2">
    <source>
        <dbReference type="ARBA" id="ARBA00009063"/>
    </source>
</evidence>
<dbReference type="InterPro" id="IPR045242">
    <property type="entry name" value="Syntaxin"/>
</dbReference>
<accession>A0A8J5KRW2</accession>
<evidence type="ECO:0000313" key="9">
    <source>
        <dbReference type="EMBL" id="KAG6486560.1"/>
    </source>
</evidence>
<feature type="coiled-coil region" evidence="6">
    <location>
        <begin position="6"/>
        <end position="36"/>
    </location>
</feature>
<evidence type="ECO:0000313" key="10">
    <source>
        <dbReference type="Proteomes" id="UP000734854"/>
    </source>
</evidence>
<keyword evidence="7" id="KW-0812">Transmembrane</keyword>
<dbReference type="FunFam" id="1.20.5.110:FF:000008">
    <property type="entry name" value="Syntaxin 132"/>
    <property type="match status" value="1"/>
</dbReference>
<keyword evidence="7" id="KW-1133">Transmembrane helix</keyword>
<keyword evidence="7" id="KW-0472">Membrane</keyword>
<dbReference type="GO" id="GO:0031201">
    <property type="term" value="C:SNARE complex"/>
    <property type="evidence" value="ECO:0007669"/>
    <property type="project" value="TreeGrafter"/>
</dbReference>
<gene>
    <name evidence="9" type="ORF">ZIOFF_055137</name>
</gene>
<dbReference type="GO" id="GO:0048278">
    <property type="term" value="P:vesicle docking"/>
    <property type="evidence" value="ECO:0007669"/>
    <property type="project" value="TreeGrafter"/>
</dbReference>
<keyword evidence="4" id="KW-0653">Protein transport</keyword>
<dbReference type="GO" id="GO:0012505">
    <property type="term" value="C:endomembrane system"/>
    <property type="evidence" value="ECO:0007669"/>
    <property type="project" value="TreeGrafter"/>
</dbReference>
<dbReference type="GO" id="GO:0000149">
    <property type="term" value="F:SNARE binding"/>
    <property type="evidence" value="ECO:0007669"/>
    <property type="project" value="TreeGrafter"/>
</dbReference>
<evidence type="ECO:0000256" key="3">
    <source>
        <dbReference type="ARBA" id="ARBA00022448"/>
    </source>
</evidence>
<dbReference type="GO" id="GO:0006887">
    <property type="term" value="P:exocytosis"/>
    <property type="evidence" value="ECO:0007669"/>
    <property type="project" value="TreeGrafter"/>
</dbReference>
<dbReference type="PROSITE" id="PS50192">
    <property type="entry name" value="T_SNARE"/>
    <property type="match status" value="1"/>
</dbReference>
<evidence type="ECO:0000256" key="7">
    <source>
        <dbReference type="SAM" id="Phobius"/>
    </source>
</evidence>
<sequence>MDGSNLDQILQDADAIEEELGEVERLHQRLRESNEAGKALLDASAVRALRLRMDADTTIALKKAGLIKLRLQSLERTDASGGSADRSRATVVAGLRHKLRASVAAFAELRRAVSVEYREILARRYFTLTGEAADEATVEALVAAGEGERLLQQVIEERRGQGLGADVVAEIQERRGAAEELERNLVELQRLFVDMAVSVGAQGLQMDDIEANVGRANSFVRHGAEELGAAQQQRRSTRNWAFIAAVILAIVILVAILAVVLTLAANNRKILSFSLFSLSATLF</sequence>
<dbReference type="InterPro" id="IPR000727">
    <property type="entry name" value="T_SNARE_dom"/>
</dbReference>
<dbReference type="SMART" id="SM00397">
    <property type="entry name" value="t_SNARE"/>
    <property type="match status" value="1"/>
</dbReference>
<reference evidence="9 10" key="1">
    <citation type="submission" date="2020-08" db="EMBL/GenBank/DDBJ databases">
        <title>Plant Genome Project.</title>
        <authorList>
            <person name="Zhang R.-G."/>
        </authorList>
    </citation>
    <scope>NUCLEOTIDE SEQUENCE [LARGE SCALE GENOMIC DNA]</scope>
    <source>
        <tissue evidence="9">Rhizome</tissue>
    </source>
</reference>
<dbReference type="EMBL" id="JACMSC010000015">
    <property type="protein sequence ID" value="KAG6486560.1"/>
    <property type="molecule type" value="Genomic_DNA"/>
</dbReference>
<dbReference type="GO" id="GO:0005484">
    <property type="term" value="F:SNAP receptor activity"/>
    <property type="evidence" value="ECO:0007669"/>
    <property type="project" value="InterPro"/>
</dbReference>
<comment type="similarity">
    <text evidence="2 5">Belongs to the syntaxin family.</text>
</comment>
<dbReference type="OrthoDB" id="10255013at2759"/>
<dbReference type="AlphaFoldDB" id="A0A8J5KRW2"/>
<proteinExistence type="inferred from homology"/>
<dbReference type="GO" id="GO:0006906">
    <property type="term" value="P:vesicle fusion"/>
    <property type="evidence" value="ECO:0007669"/>
    <property type="project" value="TreeGrafter"/>
</dbReference>
<evidence type="ECO:0000256" key="4">
    <source>
        <dbReference type="ARBA" id="ARBA00022927"/>
    </source>
</evidence>
<keyword evidence="6" id="KW-0175">Coiled coil</keyword>
<comment type="subcellular location">
    <subcellularLocation>
        <location evidence="1">Cell membrane</location>
        <topology evidence="1">Single-pass type IV membrane protein</topology>
    </subcellularLocation>
</comment>
<evidence type="ECO:0000256" key="5">
    <source>
        <dbReference type="RuleBase" id="RU003858"/>
    </source>
</evidence>
<dbReference type="Pfam" id="PF00804">
    <property type="entry name" value="Syntaxin"/>
    <property type="match status" value="1"/>
</dbReference>
<dbReference type="Pfam" id="PF05739">
    <property type="entry name" value="SNARE"/>
    <property type="match status" value="1"/>
</dbReference>
<dbReference type="CDD" id="cd15848">
    <property type="entry name" value="SNARE_syntaxin1-like"/>
    <property type="match status" value="1"/>
</dbReference>
<dbReference type="InterPro" id="IPR006012">
    <property type="entry name" value="Syntaxin/epimorphin_CS"/>
</dbReference>
<protein>
    <recommendedName>
        <fullName evidence="8">t-SNARE coiled-coil homology domain-containing protein</fullName>
    </recommendedName>
</protein>
<dbReference type="Proteomes" id="UP000734854">
    <property type="component" value="Unassembled WGS sequence"/>
</dbReference>
<feature type="transmembrane region" description="Helical" evidence="7">
    <location>
        <begin position="240"/>
        <end position="265"/>
    </location>
</feature>
<evidence type="ECO:0000256" key="6">
    <source>
        <dbReference type="SAM" id="Coils"/>
    </source>
</evidence>
<keyword evidence="10" id="KW-1185">Reference proteome</keyword>
<feature type="domain" description="T-SNARE coiled-coil homology" evidence="8">
    <location>
        <begin position="168"/>
        <end position="230"/>
    </location>
</feature>
<dbReference type="InterPro" id="IPR006011">
    <property type="entry name" value="Syntaxin_N"/>
</dbReference>
<dbReference type="GO" id="GO:0006886">
    <property type="term" value="P:intracellular protein transport"/>
    <property type="evidence" value="ECO:0007669"/>
    <property type="project" value="InterPro"/>
</dbReference>
<comment type="caution">
    <text evidence="9">The sequence shown here is derived from an EMBL/GenBank/DDBJ whole genome shotgun (WGS) entry which is preliminary data.</text>
</comment>
<dbReference type="GO" id="GO:0005886">
    <property type="term" value="C:plasma membrane"/>
    <property type="evidence" value="ECO:0007669"/>
    <property type="project" value="UniProtKB-SubCell"/>
</dbReference>
<organism evidence="9 10">
    <name type="scientific">Zingiber officinale</name>
    <name type="common">Ginger</name>
    <name type="synonym">Amomum zingiber</name>
    <dbReference type="NCBI Taxonomy" id="94328"/>
    <lineage>
        <taxon>Eukaryota</taxon>
        <taxon>Viridiplantae</taxon>
        <taxon>Streptophyta</taxon>
        <taxon>Embryophyta</taxon>
        <taxon>Tracheophyta</taxon>
        <taxon>Spermatophyta</taxon>
        <taxon>Magnoliopsida</taxon>
        <taxon>Liliopsida</taxon>
        <taxon>Zingiberales</taxon>
        <taxon>Zingiberaceae</taxon>
        <taxon>Zingiber</taxon>
    </lineage>
</organism>
<name>A0A8J5KRW2_ZINOF</name>
<dbReference type="SMART" id="SM00503">
    <property type="entry name" value="SynN"/>
    <property type="match status" value="1"/>
</dbReference>
<keyword evidence="3" id="KW-0813">Transport</keyword>
<dbReference type="PANTHER" id="PTHR19957">
    <property type="entry name" value="SYNTAXIN"/>
    <property type="match status" value="1"/>
</dbReference>
<dbReference type="PANTHER" id="PTHR19957:SF80">
    <property type="entry name" value="SYNTAXIN-121"/>
    <property type="match status" value="1"/>
</dbReference>
<dbReference type="PROSITE" id="PS00914">
    <property type="entry name" value="SYNTAXIN"/>
    <property type="match status" value="1"/>
</dbReference>
<evidence type="ECO:0000259" key="8">
    <source>
        <dbReference type="PROSITE" id="PS50192"/>
    </source>
</evidence>
<evidence type="ECO:0000256" key="1">
    <source>
        <dbReference type="ARBA" id="ARBA00004521"/>
    </source>
</evidence>